<dbReference type="PANTHER" id="PTHR20863:SF76">
    <property type="entry name" value="CARRIER DOMAIN-CONTAINING PROTEIN"/>
    <property type="match status" value="1"/>
</dbReference>
<sequence>MDDTAQRCIAIIAKAKNIPVDTITLDTTFDELNIDSLDKINISFEVEEAFDIAIPDESLGSLKTVGDVVRGVHQLVAAKAATGSTPPATAATS</sequence>
<dbReference type="SUPFAM" id="SSF47336">
    <property type="entry name" value="ACP-like"/>
    <property type="match status" value="1"/>
</dbReference>
<dbReference type="Pfam" id="PF00550">
    <property type="entry name" value="PP-binding"/>
    <property type="match status" value="1"/>
</dbReference>
<evidence type="ECO:0000313" key="5">
    <source>
        <dbReference type="Proteomes" id="UP000292958"/>
    </source>
</evidence>
<evidence type="ECO:0000259" key="3">
    <source>
        <dbReference type="PROSITE" id="PS50075"/>
    </source>
</evidence>
<comment type="caution">
    <text evidence="4">The sequence shown here is derived from an EMBL/GenBank/DDBJ whole genome shotgun (WGS) entry which is preliminary data.</text>
</comment>
<dbReference type="Gene3D" id="1.10.1200.10">
    <property type="entry name" value="ACP-like"/>
    <property type="match status" value="1"/>
</dbReference>
<evidence type="ECO:0000256" key="2">
    <source>
        <dbReference type="ARBA" id="ARBA00022553"/>
    </source>
</evidence>
<dbReference type="PANTHER" id="PTHR20863">
    <property type="entry name" value="ACYL CARRIER PROTEIN"/>
    <property type="match status" value="1"/>
</dbReference>
<dbReference type="GO" id="GO:0000035">
    <property type="term" value="F:acyl binding"/>
    <property type="evidence" value="ECO:0007669"/>
    <property type="project" value="TreeGrafter"/>
</dbReference>
<dbReference type="InterPro" id="IPR009081">
    <property type="entry name" value="PP-bd_ACP"/>
</dbReference>
<gene>
    <name evidence="4" type="ORF">BDD14_3705</name>
</gene>
<dbReference type="Proteomes" id="UP000292958">
    <property type="component" value="Unassembled WGS sequence"/>
</dbReference>
<proteinExistence type="predicted"/>
<name>A0A4Q7YWS5_9BACT</name>
<dbReference type="GO" id="GO:0000036">
    <property type="term" value="F:acyl carrier activity"/>
    <property type="evidence" value="ECO:0007669"/>
    <property type="project" value="TreeGrafter"/>
</dbReference>
<dbReference type="GO" id="GO:0005829">
    <property type="term" value="C:cytosol"/>
    <property type="evidence" value="ECO:0007669"/>
    <property type="project" value="TreeGrafter"/>
</dbReference>
<dbReference type="PROSITE" id="PS50075">
    <property type="entry name" value="CARRIER"/>
    <property type="match status" value="1"/>
</dbReference>
<dbReference type="RefSeq" id="WP_130419952.1">
    <property type="nucleotide sequence ID" value="NZ_SHKW01000001.1"/>
</dbReference>
<dbReference type="AlphaFoldDB" id="A0A4Q7YWS5"/>
<keyword evidence="5" id="KW-1185">Reference proteome</keyword>
<dbReference type="OrthoDB" id="121857at2"/>
<dbReference type="GO" id="GO:0016020">
    <property type="term" value="C:membrane"/>
    <property type="evidence" value="ECO:0007669"/>
    <property type="project" value="GOC"/>
</dbReference>
<protein>
    <submittedName>
        <fullName evidence="4">Acyl carrier protein</fullName>
    </submittedName>
</protein>
<evidence type="ECO:0000313" key="4">
    <source>
        <dbReference type="EMBL" id="RZU42158.1"/>
    </source>
</evidence>
<keyword evidence="1" id="KW-0596">Phosphopantetheine</keyword>
<evidence type="ECO:0000256" key="1">
    <source>
        <dbReference type="ARBA" id="ARBA00022450"/>
    </source>
</evidence>
<dbReference type="InterPro" id="IPR003231">
    <property type="entry name" value="ACP"/>
</dbReference>
<dbReference type="GO" id="GO:0009245">
    <property type="term" value="P:lipid A biosynthetic process"/>
    <property type="evidence" value="ECO:0007669"/>
    <property type="project" value="TreeGrafter"/>
</dbReference>
<accession>A0A4Q7YWS5</accession>
<dbReference type="EMBL" id="SHKW01000001">
    <property type="protein sequence ID" value="RZU42158.1"/>
    <property type="molecule type" value="Genomic_DNA"/>
</dbReference>
<keyword evidence="2" id="KW-0597">Phosphoprotein</keyword>
<reference evidence="4 5" key="1">
    <citation type="submission" date="2019-02" db="EMBL/GenBank/DDBJ databases">
        <title>Genomic Encyclopedia of Archaeal and Bacterial Type Strains, Phase II (KMG-II): from individual species to whole genera.</title>
        <authorList>
            <person name="Goeker M."/>
        </authorList>
    </citation>
    <scope>NUCLEOTIDE SEQUENCE [LARGE SCALE GENOMIC DNA]</scope>
    <source>
        <strain evidence="4 5">DSM 18101</strain>
    </source>
</reference>
<organism evidence="4 5">
    <name type="scientific">Edaphobacter modestus</name>
    <dbReference type="NCBI Taxonomy" id="388466"/>
    <lineage>
        <taxon>Bacteria</taxon>
        <taxon>Pseudomonadati</taxon>
        <taxon>Acidobacteriota</taxon>
        <taxon>Terriglobia</taxon>
        <taxon>Terriglobales</taxon>
        <taxon>Acidobacteriaceae</taxon>
        <taxon>Edaphobacter</taxon>
    </lineage>
</organism>
<feature type="domain" description="Carrier" evidence="3">
    <location>
        <begin position="1"/>
        <end position="76"/>
    </location>
</feature>
<dbReference type="InterPro" id="IPR036736">
    <property type="entry name" value="ACP-like_sf"/>
</dbReference>